<dbReference type="PANTHER" id="PTHR43512">
    <property type="entry name" value="TRANSLATION FACTOR GUF1-RELATED"/>
    <property type="match status" value="1"/>
</dbReference>
<dbReference type="Proteomes" id="UP000595596">
    <property type="component" value="Chromosome"/>
</dbReference>
<dbReference type="InterPro" id="IPR038363">
    <property type="entry name" value="LepA_C_sf"/>
</dbReference>
<dbReference type="PROSITE" id="PS51722">
    <property type="entry name" value="G_TR_2"/>
    <property type="match status" value="1"/>
</dbReference>
<evidence type="ECO:0000256" key="1">
    <source>
        <dbReference type="ARBA" id="ARBA00022741"/>
    </source>
</evidence>
<dbReference type="AlphaFoldDB" id="A0A7R6W0F7"/>
<name>A0A7R6W0F7_CARRU</name>
<feature type="domain" description="Tr-type G" evidence="4">
    <location>
        <begin position="3"/>
        <end position="171"/>
    </location>
</feature>
<dbReference type="Pfam" id="PF06421">
    <property type="entry name" value="LepA_C"/>
    <property type="match status" value="1"/>
</dbReference>
<organism evidence="5 6">
    <name type="scientific">Candidatus Carsonella ruddii</name>
    <name type="common">Diaphorina cf. continua</name>
    <dbReference type="NCBI Taxonomy" id="2661587"/>
    <lineage>
        <taxon>Bacteria</taxon>
        <taxon>Pseudomonadati</taxon>
        <taxon>Pseudomonadota</taxon>
        <taxon>Gammaproteobacteria</taxon>
        <taxon>Oceanospirillales</taxon>
        <taxon>Halomonadaceae</taxon>
        <taxon>Zymobacter group</taxon>
        <taxon>Candidatus Carsonella</taxon>
    </lineage>
</organism>
<dbReference type="GO" id="GO:0043022">
    <property type="term" value="F:ribosome binding"/>
    <property type="evidence" value="ECO:0007669"/>
    <property type="project" value="TreeGrafter"/>
</dbReference>
<dbReference type="InterPro" id="IPR013842">
    <property type="entry name" value="LepA_CTD"/>
</dbReference>
<dbReference type="GO" id="GO:0045727">
    <property type="term" value="P:positive regulation of translation"/>
    <property type="evidence" value="ECO:0007669"/>
    <property type="project" value="TreeGrafter"/>
</dbReference>
<dbReference type="NCBIfam" id="TIGR00231">
    <property type="entry name" value="small_GTP"/>
    <property type="match status" value="1"/>
</dbReference>
<proteinExistence type="predicted"/>
<evidence type="ECO:0000256" key="3">
    <source>
        <dbReference type="ARBA" id="ARBA00023134"/>
    </source>
</evidence>
<dbReference type="GO" id="GO:0005525">
    <property type="term" value="F:GTP binding"/>
    <property type="evidence" value="ECO:0007669"/>
    <property type="project" value="UniProtKB-KW"/>
</dbReference>
<dbReference type="RefSeq" id="WP_201329422.1">
    <property type="nucleotide sequence ID" value="NZ_AP023214.1"/>
</dbReference>
<dbReference type="PANTHER" id="PTHR43512:SF4">
    <property type="entry name" value="TRANSLATION FACTOR GUF1 HOMOLOG, CHLOROPLASTIC"/>
    <property type="match status" value="1"/>
</dbReference>
<accession>A0A7R6W0F7</accession>
<evidence type="ECO:0000313" key="6">
    <source>
        <dbReference type="Proteomes" id="UP000595596"/>
    </source>
</evidence>
<keyword evidence="1" id="KW-0547">Nucleotide-binding</keyword>
<protein>
    <submittedName>
        <fullName evidence="5">Elongation factor 4</fullName>
    </submittedName>
</protein>
<dbReference type="InterPro" id="IPR000795">
    <property type="entry name" value="T_Tr_GTP-bd_dom"/>
</dbReference>
<evidence type="ECO:0000313" key="5">
    <source>
        <dbReference type="EMBL" id="BCG49330.1"/>
    </source>
</evidence>
<evidence type="ECO:0000256" key="2">
    <source>
        <dbReference type="ARBA" id="ARBA00022917"/>
    </source>
</evidence>
<dbReference type="KEGG" id="crr:CRDco_1080"/>
<dbReference type="InterPro" id="IPR027417">
    <property type="entry name" value="P-loop_NTPase"/>
</dbReference>
<keyword evidence="6" id="KW-1185">Reference proteome</keyword>
<dbReference type="Gene3D" id="3.30.70.870">
    <property type="entry name" value="Elongation Factor G (Translational Gtpase), domain 3"/>
    <property type="match status" value="1"/>
</dbReference>
<reference evidence="5 6" key="1">
    <citation type="journal article" date="2020" name="Genome Biol. Evol.">
        <title>Comparative Genomics Underlines Multiple Roles of Profftella, an Obligate Symbiont of Psyllids: Providing Toxins, Vitamins, and Carotenoids.</title>
        <authorList>
            <person name="Nakabachi A."/>
            <person name="Piel J."/>
            <person name="Malenovsky I."/>
            <person name="Hirose Y."/>
        </authorList>
    </citation>
    <scope>NUCLEOTIDE SEQUENCE [LARGE SCALE GENOMIC DNA]</scope>
    <source>
        <strain evidence="5 6">Dco</strain>
    </source>
</reference>
<dbReference type="InterPro" id="IPR005225">
    <property type="entry name" value="Small_GTP-bd"/>
</dbReference>
<dbReference type="PRINTS" id="PR00315">
    <property type="entry name" value="ELONGATNFCT"/>
</dbReference>
<keyword evidence="2" id="KW-0648">Protein biosynthesis</keyword>
<dbReference type="GO" id="GO:0003746">
    <property type="term" value="F:translation elongation factor activity"/>
    <property type="evidence" value="ECO:0007669"/>
    <property type="project" value="UniProtKB-KW"/>
</dbReference>
<evidence type="ECO:0000259" key="4">
    <source>
        <dbReference type="PROSITE" id="PS51722"/>
    </source>
</evidence>
<dbReference type="Gene3D" id="3.40.50.300">
    <property type="entry name" value="P-loop containing nucleotide triphosphate hydrolases"/>
    <property type="match status" value="1"/>
</dbReference>
<dbReference type="Pfam" id="PF00009">
    <property type="entry name" value="GTP_EFTU"/>
    <property type="match status" value="1"/>
</dbReference>
<dbReference type="EMBL" id="AP023214">
    <property type="protein sequence ID" value="BCG49330.1"/>
    <property type="molecule type" value="Genomic_DNA"/>
</dbReference>
<sequence length="552" mass="66668">MKLIVNNISIIAHVDHGKTTLLNYLINFCKNYKNYKKNFFFINNNLYTIKFNVFTAILNKKIINFIDCPGHFDFINEIYKSILISDYCLIIIDSLKGVEAQTIFCYNLSKKFNKKIVFVINKIDIYIKLKKIKQKIIFFKKKYKTFFFSSKYKIGVLKIFFLYKKIKYINKKLIFIFENLNNIKYGNIIFFKILTGTLVYGNCLKNKYNNNILLSKIGILSVKNIFLKKTFNNCIHFCFSNKLDYKRIHFYSCYNNNLSFNKFVVNVYYSLYIQDNFFLFKLLYNDSSIYFETINSVFFGESYFLGFIGVLHSEIFFKKLKILSHFWVTNPIIFFLFNKNNKWIIDKIFYENCYEYEQIMIVKLYVLKKNFFFIIQNVFLFNYYKINIINYSNLIIIIFYINLFKIINNFFIDLNKRIKGFLFYEFNFHNFHKSNLFFLQISINNNLLNDFFLVFENDVKNNCNLFFNKLKKNLNKNIFDIKIQFIYKKKIIFTKIIHCYKKNVLEKCYGGDITRKIKLLKKQKIGKKNMKTKINLGNKIIINIIKNEFSNI</sequence>
<dbReference type="Gene3D" id="3.30.70.2570">
    <property type="entry name" value="Elongation factor 4, C-terminal domain"/>
    <property type="match status" value="1"/>
</dbReference>
<dbReference type="GO" id="GO:0003924">
    <property type="term" value="F:GTPase activity"/>
    <property type="evidence" value="ECO:0007669"/>
    <property type="project" value="InterPro"/>
</dbReference>
<dbReference type="InterPro" id="IPR006297">
    <property type="entry name" value="EF-4"/>
</dbReference>
<dbReference type="SUPFAM" id="SSF52540">
    <property type="entry name" value="P-loop containing nucleoside triphosphate hydrolases"/>
    <property type="match status" value="1"/>
</dbReference>
<keyword evidence="3" id="KW-0342">GTP-binding</keyword>
<gene>
    <name evidence="5" type="primary">lepA</name>
    <name evidence="5" type="ORF">CRDco_1080</name>
</gene>
<keyword evidence="5" id="KW-0251">Elongation factor</keyword>